<evidence type="ECO:0000256" key="4">
    <source>
        <dbReference type="ARBA" id="ARBA00022840"/>
    </source>
</evidence>
<dbReference type="InterPro" id="IPR017871">
    <property type="entry name" value="ABC_transporter-like_CS"/>
</dbReference>
<evidence type="ECO:0000256" key="3">
    <source>
        <dbReference type="ARBA" id="ARBA00022741"/>
    </source>
</evidence>
<dbReference type="Pfam" id="PF00005">
    <property type="entry name" value="ABC_tran"/>
    <property type="match status" value="1"/>
</dbReference>
<proteinExistence type="inferred from homology"/>
<dbReference type="InterPro" id="IPR027417">
    <property type="entry name" value="P-loop_NTPase"/>
</dbReference>
<sequence>MTPTPLLSVANATITYRRADRTQVQAVTGVTFDLQPGEILGLVGESGCGKSTLARGLVGLLPLADGEVRLDGRPIRALRKRRRPEPECDLQMIFQDAATALNPRRTVGQQLTEVLRARDAGSRERWRDQVVELLDRVRLPASAADKYVHQFSGGQRQRIALARALATRPKVLVADEPISALDASAQAYVANMMVDICREEGIGLLMISHDLAVIRAIADRVLVMYLGEVAESGPTGTVWDSPAHPYTRALIDAIPVPDGSGIRPKSLGGEVPDPAFPPTGCNFHPRCPVAVKACVHTVPVLRDAAPGQRAACIRVGADGAESDAQHASSGASA</sequence>
<reference evidence="6" key="1">
    <citation type="submission" date="2022-05" db="EMBL/GenBank/DDBJ databases">
        <title>Jatrophihabitans sp. SB3-54 whole genome sequence.</title>
        <authorList>
            <person name="Suh M.K."/>
            <person name="Eom M.K."/>
            <person name="Kim J.S."/>
            <person name="Kim H.S."/>
            <person name="Do H.E."/>
            <person name="Shin Y.K."/>
            <person name="Lee J.-S."/>
        </authorList>
    </citation>
    <scope>NUCLEOTIDE SEQUENCE</scope>
    <source>
        <strain evidence="6">SB3-54</strain>
    </source>
</reference>
<dbReference type="PANTHER" id="PTHR43776">
    <property type="entry name" value="TRANSPORT ATP-BINDING PROTEIN"/>
    <property type="match status" value="1"/>
</dbReference>
<organism evidence="6 7">
    <name type="scientific">Jatrophihabitans cynanchi</name>
    <dbReference type="NCBI Taxonomy" id="2944128"/>
    <lineage>
        <taxon>Bacteria</taxon>
        <taxon>Bacillati</taxon>
        <taxon>Actinomycetota</taxon>
        <taxon>Actinomycetes</taxon>
        <taxon>Jatrophihabitantales</taxon>
        <taxon>Jatrophihabitantaceae</taxon>
        <taxon>Jatrophihabitans</taxon>
    </lineage>
</organism>
<keyword evidence="4 6" id="KW-0067">ATP-binding</keyword>
<dbReference type="PROSITE" id="PS50893">
    <property type="entry name" value="ABC_TRANSPORTER_2"/>
    <property type="match status" value="1"/>
</dbReference>
<dbReference type="RefSeq" id="WP_269445531.1">
    <property type="nucleotide sequence ID" value="NZ_CP097463.1"/>
</dbReference>
<dbReference type="GO" id="GO:0005524">
    <property type="term" value="F:ATP binding"/>
    <property type="evidence" value="ECO:0007669"/>
    <property type="project" value="UniProtKB-KW"/>
</dbReference>
<evidence type="ECO:0000313" key="7">
    <source>
        <dbReference type="Proteomes" id="UP001164693"/>
    </source>
</evidence>
<dbReference type="SUPFAM" id="SSF52540">
    <property type="entry name" value="P-loop containing nucleoside triphosphate hydrolases"/>
    <property type="match status" value="1"/>
</dbReference>
<dbReference type="Pfam" id="PF08352">
    <property type="entry name" value="oligo_HPY"/>
    <property type="match status" value="1"/>
</dbReference>
<gene>
    <name evidence="6" type="ORF">M6B22_09590</name>
</gene>
<evidence type="ECO:0000259" key="5">
    <source>
        <dbReference type="PROSITE" id="PS50893"/>
    </source>
</evidence>
<dbReference type="InterPro" id="IPR003439">
    <property type="entry name" value="ABC_transporter-like_ATP-bd"/>
</dbReference>
<feature type="domain" description="ABC transporter" evidence="5">
    <location>
        <begin position="9"/>
        <end position="251"/>
    </location>
</feature>
<dbReference type="InterPro" id="IPR013563">
    <property type="entry name" value="Oligopep_ABC_C"/>
</dbReference>
<dbReference type="InterPro" id="IPR050319">
    <property type="entry name" value="ABC_transp_ATP-bind"/>
</dbReference>
<dbReference type="CDD" id="cd03257">
    <property type="entry name" value="ABC_NikE_OppD_transporters"/>
    <property type="match status" value="1"/>
</dbReference>
<accession>A0ABY7K2C1</accession>
<evidence type="ECO:0000256" key="1">
    <source>
        <dbReference type="ARBA" id="ARBA00005417"/>
    </source>
</evidence>
<dbReference type="NCBIfam" id="TIGR01727">
    <property type="entry name" value="oligo_HPY"/>
    <property type="match status" value="1"/>
</dbReference>
<comment type="similarity">
    <text evidence="1">Belongs to the ABC transporter superfamily.</text>
</comment>
<dbReference type="Proteomes" id="UP001164693">
    <property type="component" value="Chromosome"/>
</dbReference>
<dbReference type="PANTHER" id="PTHR43776:SF7">
    <property type="entry name" value="D,D-DIPEPTIDE TRANSPORT ATP-BINDING PROTEIN DDPF-RELATED"/>
    <property type="match status" value="1"/>
</dbReference>
<evidence type="ECO:0000256" key="2">
    <source>
        <dbReference type="ARBA" id="ARBA00022448"/>
    </source>
</evidence>
<evidence type="ECO:0000313" key="6">
    <source>
        <dbReference type="EMBL" id="WAX58991.1"/>
    </source>
</evidence>
<dbReference type="SMART" id="SM00382">
    <property type="entry name" value="AAA"/>
    <property type="match status" value="1"/>
</dbReference>
<dbReference type="InterPro" id="IPR003593">
    <property type="entry name" value="AAA+_ATPase"/>
</dbReference>
<dbReference type="EMBL" id="CP097463">
    <property type="protein sequence ID" value="WAX58991.1"/>
    <property type="molecule type" value="Genomic_DNA"/>
</dbReference>
<protein>
    <submittedName>
        <fullName evidence="6">ABC transporter ATP-binding protein</fullName>
    </submittedName>
</protein>
<dbReference type="Gene3D" id="3.40.50.300">
    <property type="entry name" value="P-loop containing nucleotide triphosphate hydrolases"/>
    <property type="match status" value="1"/>
</dbReference>
<keyword evidence="3" id="KW-0547">Nucleotide-binding</keyword>
<name>A0ABY7K2C1_9ACTN</name>
<keyword evidence="7" id="KW-1185">Reference proteome</keyword>
<keyword evidence="2" id="KW-0813">Transport</keyword>
<dbReference type="PROSITE" id="PS00211">
    <property type="entry name" value="ABC_TRANSPORTER_1"/>
    <property type="match status" value="1"/>
</dbReference>